<feature type="domain" description="MHD" evidence="5">
    <location>
        <begin position="30"/>
        <end position="267"/>
    </location>
</feature>
<keyword evidence="2" id="KW-0813">Transport</keyword>
<protein>
    <recommendedName>
        <fullName evidence="5">MHD domain-containing protein</fullName>
    </recommendedName>
</protein>
<dbReference type="PANTHER" id="PTHR10529">
    <property type="entry name" value="AP COMPLEX SUBUNIT MU"/>
    <property type="match status" value="1"/>
</dbReference>
<keyword evidence="3" id="KW-0653">Protein transport</keyword>
<evidence type="ECO:0000313" key="6">
    <source>
        <dbReference type="EMBL" id="OAO14414.1"/>
    </source>
</evidence>
<dbReference type="GO" id="GO:0006629">
    <property type="term" value="P:lipid metabolic process"/>
    <property type="evidence" value="ECO:0007669"/>
    <property type="project" value="InterPro"/>
</dbReference>
<dbReference type="InterPro" id="IPR036168">
    <property type="entry name" value="AP2_Mu_C_sf"/>
</dbReference>
<dbReference type="Gene3D" id="3.40.50.1820">
    <property type="entry name" value="alpha/beta hydrolase"/>
    <property type="match status" value="1"/>
</dbReference>
<dbReference type="CDD" id="cd00519">
    <property type="entry name" value="Lipase_3"/>
    <property type="match status" value="1"/>
</dbReference>
<dbReference type="Proteomes" id="UP000078348">
    <property type="component" value="Unassembled WGS sequence"/>
</dbReference>
<dbReference type="Pfam" id="PF01764">
    <property type="entry name" value="Lipase_3"/>
    <property type="match status" value="1"/>
</dbReference>
<dbReference type="InterPro" id="IPR018240">
    <property type="entry name" value="Clathrin_mu_CS"/>
</dbReference>
<dbReference type="Gene3D" id="3.30.450.60">
    <property type="match status" value="1"/>
</dbReference>
<organism evidence="6 7">
    <name type="scientific">Blastocystis sp. subtype 1 (strain ATCC 50177 / NandII)</name>
    <dbReference type="NCBI Taxonomy" id="478820"/>
    <lineage>
        <taxon>Eukaryota</taxon>
        <taxon>Sar</taxon>
        <taxon>Stramenopiles</taxon>
        <taxon>Bigyra</taxon>
        <taxon>Opalozoa</taxon>
        <taxon>Opalinata</taxon>
        <taxon>Blastocystidae</taxon>
        <taxon>Blastocystis</taxon>
    </lineage>
</organism>
<dbReference type="STRING" id="478820.A0A196SEJ5"/>
<keyword evidence="4" id="KW-0472">Membrane</keyword>
<dbReference type="InterPro" id="IPR029058">
    <property type="entry name" value="AB_hydrolase_fold"/>
</dbReference>
<evidence type="ECO:0000256" key="2">
    <source>
        <dbReference type="ARBA" id="ARBA00022448"/>
    </source>
</evidence>
<evidence type="ECO:0000256" key="1">
    <source>
        <dbReference type="ARBA" id="ARBA00004308"/>
    </source>
</evidence>
<gene>
    <name evidence="6" type="ORF">AV274_3899</name>
</gene>
<dbReference type="SUPFAM" id="SSF64356">
    <property type="entry name" value="SNARE-like"/>
    <property type="match status" value="1"/>
</dbReference>
<sequence>MTVSAIYILGPTGKVIISRDYRGDVTEAAVDRFAPVITEGDTTYIYVKSGNLYLLALSKRNVNVTMVMEFLNHLVRVFKDYFGVFDEERIRDNFVIIFIPPDGNFDLMSYRLHTQVRPLIWVEVSTTRKSSSIDYFVKAKSNFKAHSTATDVEIFVPLPADVDTPQFNTSVGSVSYVPDKDCLVWKIKQFYGMREYHMRAHFGLPSVQRDDGQQDDYQMRPIAVNFEIPYYTASGLQVRYLKIVEKSGYQALPWVRYITRNGDYQLRMNEPIDMESIKKALLDMYSRIINSKHYLALINFTRKYVTVTDFVMGSLFVGGFFVKPYMLGIHYLLPKVCGAYFVGKAGLCYVQKHYPSFYEERLHAHSAFFSKIWNRIIPEDYMNCYKVVYSIFSPYLSKFDDISPVALLGGIYKAGMTQAPISLPAARLDRSDLNLMSKASQYSELATGMYGSSMIYGVMGEIDSPDDVKRLLNGKKDREGYKQAFLDHAHLAADAILYTNWGCEDRHSLALTTASGVEITAPPYFLVRHDATRSIVLCVRGTWNIKDFITDFKCCGVAWERGKAHEGIALVVDSLLEDEELNEAIAAALAANPDYRMVAVGHSLGAGIAALLTIRWRALKRFNNPVCFAIAPPPCLSVSVRDKGVGYVYSFVNEDDVVPRLSKDGIMDCLKLIAGNCHKKRGWFHKVKKNVKESYMSMFGNEGTLLNMYLPGSVFYLHPCIDHYTEYENRKRFAVNTDEKSTVKMLQKVMTKVSGNPGGAVFKDGSKFPNTVIVSPMVLIHHFAFNYEALIKKVTAVLEESDTVAVDMTSDC</sequence>
<reference evidence="6 7" key="1">
    <citation type="submission" date="2016-05" db="EMBL/GenBank/DDBJ databases">
        <title>Nuclear genome of Blastocystis sp. subtype 1 NandII.</title>
        <authorList>
            <person name="Gentekaki E."/>
            <person name="Curtis B."/>
            <person name="Stairs C."/>
            <person name="Eme L."/>
            <person name="Herman E."/>
            <person name="Klimes V."/>
            <person name="Arias M.C."/>
            <person name="Elias M."/>
            <person name="Hilliou F."/>
            <person name="Klute M."/>
            <person name="Malik S.-B."/>
            <person name="Pightling A."/>
            <person name="Rachubinski R."/>
            <person name="Salas D."/>
            <person name="Schlacht A."/>
            <person name="Suga H."/>
            <person name="Archibald J."/>
            <person name="Ball S.G."/>
            <person name="Clark G."/>
            <person name="Dacks J."/>
            <person name="Van Der Giezen M."/>
            <person name="Tsaousis A."/>
            <person name="Roger A."/>
        </authorList>
    </citation>
    <scope>NUCLEOTIDE SEQUENCE [LARGE SCALE GENOMIC DNA]</scope>
    <source>
        <strain evidence="7">ATCC 50177 / NandII</strain>
    </source>
</reference>
<dbReference type="InterPro" id="IPR011012">
    <property type="entry name" value="Longin-like_dom_sf"/>
</dbReference>
<keyword evidence="7" id="KW-1185">Reference proteome</keyword>
<dbReference type="SUPFAM" id="SSF53474">
    <property type="entry name" value="alpha/beta-Hydrolases"/>
    <property type="match status" value="1"/>
</dbReference>
<evidence type="ECO:0000256" key="3">
    <source>
        <dbReference type="ARBA" id="ARBA00022927"/>
    </source>
</evidence>
<dbReference type="Gene3D" id="2.60.40.1170">
    <property type="entry name" value="Mu homology domain, subdomain B"/>
    <property type="match status" value="1"/>
</dbReference>
<dbReference type="OrthoDB" id="45753at2759"/>
<dbReference type="GO" id="GO:0006886">
    <property type="term" value="P:intracellular protein transport"/>
    <property type="evidence" value="ECO:0007669"/>
    <property type="project" value="InterPro"/>
</dbReference>
<comment type="subcellular location">
    <subcellularLocation>
        <location evidence="1">Endomembrane system</location>
    </subcellularLocation>
</comment>
<dbReference type="SUPFAM" id="SSF49447">
    <property type="entry name" value="Second domain of Mu2 adaptin subunit (ap50) of ap2 adaptor"/>
    <property type="match status" value="1"/>
</dbReference>
<dbReference type="GO" id="GO:0016192">
    <property type="term" value="P:vesicle-mediated transport"/>
    <property type="evidence" value="ECO:0007669"/>
    <property type="project" value="InterPro"/>
</dbReference>
<dbReference type="EMBL" id="LXWW01000245">
    <property type="protein sequence ID" value="OAO14414.1"/>
    <property type="molecule type" value="Genomic_DNA"/>
</dbReference>
<evidence type="ECO:0000256" key="4">
    <source>
        <dbReference type="ARBA" id="ARBA00023136"/>
    </source>
</evidence>
<dbReference type="InterPro" id="IPR002921">
    <property type="entry name" value="Fungal_lipase-type"/>
</dbReference>
<proteinExistence type="predicted"/>
<accession>A0A196SEJ5</accession>
<name>A0A196SEJ5_BLAHN</name>
<dbReference type="InterPro" id="IPR028565">
    <property type="entry name" value="MHD"/>
</dbReference>
<dbReference type="InterPro" id="IPR050431">
    <property type="entry name" value="Adaptor_comp_med_subunit"/>
</dbReference>
<evidence type="ECO:0000259" key="5">
    <source>
        <dbReference type="PROSITE" id="PS51072"/>
    </source>
</evidence>
<dbReference type="AlphaFoldDB" id="A0A196SEJ5"/>
<dbReference type="Pfam" id="PF00928">
    <property type="entry name" value="Adap_comp_sub"/>
    <property type="match status" value="1"/>
</dbReference>
<dbReference type="PROSITE" id="PS00991">
    <property type="entry name" value="CLAT_ADAPTOR_M_2"/>
    <property type="match status" value="1"/>
</dbReference>
<dbReference type="GO" id="GO:0012505">
    <property type="term" value="C:endomembrane system"/>
    <property type="evidence" value="ECO:0007669"/>
    <property type="project" value="UniProtKB-SubCell"/>
</dbReference>
<comment type="caution">
    <text evidence="6">The sequence shown here is derived from an EMBL/GenBank/DDBJ whole genome shotgun (WGS) entry which is preliminary data.</text>
</comment>
<dbReference type="GO" id="GO:0030131">
    <property type="term" value="C:clathrin adaptor complex"/>
    <property type="evidence" value="ECO:0007669"/>
    <property type="project" value="InterPro"/>
</dbReference>
<dbReference type="PROSITE" id="PS51072">
    <property type="entry name" value="MHD"/>
    <property type="match status" value="1"/>
</dbReference>
<evidence type="ECO:0000313" key="7">
    <source>
        <dbReference type="Proteomes" id="UP000078348"/>
    </source>
</evidence>